<evidence type="ECO:0008006" key="3">
    <source>
        <dbReference type="Google" id="ProtNLM"/>
    </source>
</evidence>
<dbReference type="STRING" id="1120976.SAMN03080606_04330"/>
<reference evidence="1 2" key="1">
    <citation type="submission" date="2016-10" db="EMBL/GenBank/DDBJ databases">
        <authorList>
            <person name="de Groot N.N."/>
        </authorList>
    </citation>
    <scope>NUCLEOTIDE SEQUENCE [LARGE SCALE GENOMIC DNA]</scope>
    <source>
        <strain evidence="1 2">DSM 18978</strain>
    </source>
</reference>
<gene>
    <name evidence="1" type="ORF">SAMN03080606_04330</name>
</gene>
<accession>A0A1G5LEV9</accession>
<dbReference type="SUPFAM" id="SSF53474">
    <property type="entry name" value="alpha/beta-Hydrolases"/>
    <property type="match status" value="1"/>
</dbReference>
<name>A0A1G5LEV9_9FIRM</name>
<dbReference type="AlphaFoldDB" id="A0A1G5LEV9"/>
<dbReference type="OrthoDB" id="9775557at2"/>
<organism evidence="1 2">
    <name type="scientific">Alkaliphilus peptidifermentans DSM 18978</name>
    <dbReference type="NCBI Taxonomy" id="1120976"/>
    <lineage>
        <taxon>Bacteria</taxon>
        <taxon>Bacillati</taxon>
        <taxon>Bacillota</taxon>
        <taxon>Clostridia</taxon>
        <taxon>Peptostreptococcales</taxon>
        <taxon>Natronincolaceae</taxon>
        <taxon>Alkaliphilus</taxon>
    </lineage>
</organism>
<dbReference type="Proteomes" id="UP000198636">
    <property type="component" value="Unassembled WGS sequence"/>
</dbReference>
<dbReference type="InterPro" id="IPR029058">
    <property type="entry name" value="AB_hydrolase_fold"/>
</dbReference>
<keyword evidence="2" id="KW-1185">Reference proteome</keyword>
<evidence type="ECO:0000313" key="1">
    <source>
        <dbReference type="EMBL" id="SCZ11011.1"/>
    </source>
</evidence>
<proteinExistence type="predicted"/>
<sequence>MRGLFLYGLGCTNEIWKEMKSYLFNMDITYVEYPHEIIKEAKSTSDIASWVFDKYRHQDYDFIVGHSMGGIIALELVSKFEMQSDKVIFIESNIKSAGAFYRNLLMPKNMEEYGEKVTRMIKREIEYYTGSLIESLQENFDYSEYIKGTESNIFGIYGDRGVKNYTNRIIDLNLDDEILSRIKFYFIEESCHMPMIENPSDLYLSIKDILCET</sequence>
<dbReference type="Gene3D" id="3.40.50.1820">
    <property type="entry name" value="alpha/beta hydrolase"/>
    <property type="match status" value="1"/>
</dbReference>
<protein>
    <recommendedName>
        <fullName evidence="3">Pimeloyl-ACP methyl ester carboxylesterase</fullName>
    </recommendedName>
</protein>
<dbReference type="EMBL" id="FMUS01000055">
    <property type="protein sequence ID" value="SCZ11011.1"/>
    <property type="molecule type" value="Genomic_DNA"/>
</dbReference>
<evidence type="ECO:0000313" key="2">
    <source>
        <dbReference type="Proteomes" id="UP000198636"/>
    </source>
</evidence>
<dbReference type="RefSeq" id="WP_091547686.1">
    <property type="nucleotide sequence ID" value="NZ_FMUS01000055.1"/>
</dbReference>